<evidence type="ECO:0000256" key="3">
    <source>
        <dbReference type="SAM" id="MobiDB-lite"/>
    </source>
</evidence>
<dbReference type="Pfam" id="PF04014">
    <property type="entry name" value="MazE_antitoxin"/>
    <property type="match status" value="1"/>
</dbReference>
<feature type="region of interest" description="Disordered" evidence="3">
    <location>
        <begin position="67"/>
        <end position="86"/>
    </location>
</feature>
<evidence type="ECO:0000259" key="4">
    <source>
        <dbReference type="PROSITE" id="PS51740"/>
    </source>
</evidence>
<proteinExistence type="inferred from homology"/>
<dbReference type="PANTHER" id="PTHR37550">
    <property type="entry name" value="ANTITOXIN VAPB1"/>
    <property type="match status" value="1"/>
</dbReference>
<dbReference type="InterPro" id="IPR037914">
    <property type="entry name" value="SpoVT-AbrB_sf"/>
</dbReference>
<dbReference type="Gene3D" id="2.10.260.10">
    <property type="match status" value="1"/>
</dbReference>
<dbReference type="InterPro" id="IPR007159">
    <property type="entry name" value="SpoVT-AbrB_dom"/>
</dbReference>
<dbReference type="InterPro" id="IPR051734">
    <property type="entry name" value="VapB_TA_antitoxins"/>
</dbReference>
<protein>
    <submittedName>
        <fullName evidence="5">Antitoxin</fullName>
    </submittedName>
</protein>
<accession>A0ABX7C9Q4</accession>
<reference evidence="5 6" key="1">
    <citation type="submission" date="2021-01" db="EMBL/GenBank/DDBJ databases">
        <title>Genome seq and assembly of Devosia sp. LEGU1.</title>
        <authorList>
            <person name="Chhetri G."/>
        </authorList>
    </citation>
    <scope>NUCLEOTIDE SEQUENCE [LARGE SCALE GENOMIC DNA]</scope>
    <source>
        <strain evidence="5 6">LEGU1</strain>
    </source>
</reference>
<dbReference type="EMBL" id="CP068046">
    <property type="protein sequence ID" value="QQR40999.1"/>
    <property type="molecule type" value="Genomic_DNA"/>
</dbReference>
<dbReference type="PROSITE" id="PS51740">
    <property type="entry name" value="SPOVT_ABRB"/>
    <property type="match status" value="1"/>
</dbReference>
<gene>
    <name evidence="5" type="ORF">JI748_08495</name>
</gene>
<evidence type="ECO:0000313" key="6">
    <source>
        <dbReference type="Proteomes" id="UP000595857"/>
    </source>
</evidence>
<keyword evidence="6" id="KW-1185">Reference proteome</keyword>
<evidence type="ECO:0000256" key="1">
    <source>
        <dbReference type="ARBA" id="ARBA00007924"/>
    </source>
</evidence>
<sequence length="86" mass="9744">MTQRAKVFQSGNSQAVRLPKDFRFDVDEVEITREGDALILRPRAEDAQPWAFLRAAIARGVSSDFLEGGREQPAEQIRPDLEGLFR</sequence>
<dbReference type="PANTHER" id="PTHR37550:SF3">
    <property type="entry name" value="ANTITOXIN VAPB1"/>
    <property type="match status" value="1"/>
</dbReference>
<evidence type="ECO:0000256" key="2">
    <source>
        <dbReference type="PROSITE-ProRule" id="PRU01076"/>
    </source>
</evidence>
<dbReference type="SUPFAM" id="SSF89447">
    <property type="entry name" value="AbrB/MazE/MraZ-like"/>
    <property type="match status" value="1"/>
</dbReference>
<feature type="domain" description="SpoVT-AbrB" evidence="4">
    <location>
        <begin position="5"/>
        <end position="45"/>
    </location>
</feature>
<dbReference type="Proteomes" id="UP000595857">
    <property type="component" value="Chromosome"/>
</dbReference>
<comment type="similarity">
    <text evidence="1">Belongs to the VapB family.</text>
</comment>
<dbReference type="RefSeq" id="WP_201636816.1">
    <property type="nucleotide sequence ID" value="NZ_CP068046.1"/>
</dbReference>
<name>A0ABX7C9Q4_9HYPH</name>
<evidence type="ECO:0000313" key="5">
    <source>
        <dbReference type="EMBL" id="QQR40999.1"/>
    </source>
</evidence>
<organism evidence="5 6">
    <name type="scientific">Devosia rhizoryzae</name>
    <dbReference type="NCBI Taxonomy" id="2774137"/>
    <lineage>
        <taxon>Bacteria</taxon>
        <taxon>Pseudomonadati</taxon>
        <taxon>Pseudomonadota</taxon>
        <taxon>Alphaproteobacteria</taxon>
        <taxon>Hyphomicrobiales</taxon>
        <taxon>Devosiaceae</taxon>
        <taxon>Devosia</taxon>
    </lineage>
</organism>
<dbReference type="SMART" id="SM00966">
    <property type="entry name" value="SpoVT_AbrB"/>
    <property type="match status" value="1"/>
</dbReference>
<keyword evidence="2" id="KW-0238">DNA-binding</keyword>
<dbReference type="NCBIfam" id="NF040493">
    <property type="entry name" value="TA_anti_VapB"/>
    <property type="match status" value="1"/>
</dbReference>
<dbReference type="InterPro" id="IPR047976">
    <property type="entry name" value="Anti_VapB2-like"/>
</dbReference>